<dbReference type="InParanoid" id="A0A061EQR9"/>
<accession>A0A061EQR9</accession>
<evidence type="ECO:0008006" key="3">
    <source>
        <dbReference type="Google" id="ProtNLM"/>
    </source>
</evidence>
<protein>
    <recommendedName>
        <fullName evidence="3">Cysteine/Histidine-rich C1 domain family protein</fullName>
    </recommendedName>
</protein>
<evidence type="ECO:0000313" key="1">
    <source>
        <dbReference type="EMBL" id="EOY07410.1"/>
    </source>
</evidence>
<proteinExistence type="predicted"/>
<reference evidence="1 2" key="1">
    <citation type="journal article" date="2013" name="Genome Biol.">
        <title>The genome sequence of the most widely cultivated cacao type and its use to identify candidate genes regulating pod color.</title>
        <authorList>
            <person name="Motamayor J.C."/>
            <person name="Mockaitis K."/>
            <person name="Schmutz J."/>
            <person name="Haiminen N."/>
            <person name="Iii D.L."/>
            <person name="Cornejo O."/>
            <person name="Findley S.D."/>
            <person name="Zheng P."/>
            <person name="Utro F."/>
            <person name="Royaert S."/>
            <person name="Saski C."/>
            <person name="Jenkins J."/>
            <person name="Podicheti R."/>
            <person name="Zhao M."/>
            <person name="Scheffler B.E."/>
            <person name="Stack J.C."/>
            <person name="Feltus F.A."/>
            <person name="Mustiga G.M."/>
            <person name="Amores F."/>
            <person name="Phillips W."/>
            <person name="Marelli J.P."/>
            <person name="May G.D."/>
            <person name="Shapiro H."/>
            <person name="Ma J."/>
            <person name="Bustamante C.D."/>
            <person name="Schnell R.J."/>
            <person name="Main D."/>
            <person name="Gilbert D."/>
            <person name="Parida L."/>
            <person name="Kuhn D.N."/>
        </authorList>
    </citation>
    <scope>NUCLEOTIDE SEQUENCE [LARGE SCALE GENOMIC DNA]</scope>
    <source>
        <strain evidence="2">cv. Matina 1-6</strain>
    </source>
</reference>
<dbReference type="Gramene" id="EOY07410">
    <property type="protein sequence ID" value="EOY07410"/>
    <property type="gene ID" value="TCM_021855"/>
</dbReference>
<keyword evidence="2" id="KW-1185">Reference proteome</keyword>
<dbReference type="AlphaFoldDB" id="A0A061EQR9"/>
<sequence length="182" mass="20565">MPHGVLLFHAYKLNLVLRNPPQATRQKVHACNVCCDLVDGLSYATLLCMHPICTKLSEHVRHVMHLNHLLKVRSFHPGWCLVCKAMCTSCRYRCELCCFDLRLDCVLPSDTPTPRFLPPEAPPPRAPCFSCAPVALPRPPYAYGLPFIRPYFVPYASRIFPTNSSSQVQGDRNKKSLIVFGE</sequence>
<dbReference type="EMBL" id="CM001883">
    <property type="protein sequence ID" value="EOY07410.1"/>
    <property type="molecule type" value="Genomic_DNA"/>
</dbReference>
<dbReference type="InterPro" id="IPR046349">
    <property type="entry name" value="C1-like_sf"/>
</dbReference>
<dbReference type="PANTHER" id="PTHR47841">
    <property type="entry name" value="DIACYLGLYCEROL KINASE THETA-LIKE-RELATED"/>
    <property type="match status" value="1"/>
</dbReference>
<evidence type="ECO:0000313" key="2">
    <source>
        <dbReference type="Proteomes" id="UP000026915"/>
    </source>
</evidence>
<dbReference type="SUPFAM" id="SSF57889">
    <property type="entry name" value="Cysteine-rich domain"/>
    <property type="match status" value="1"/>
</dbReference>
<organism evidence="1 2">
    <name type="scientific">Theobroma cacao</name>
    <name type="common">Cacao</name>
    <name type="synonym">Cocoa</name>
    <dbReference type="NCBI Taxonomy" id="3641"/>
    <lineage>
        <taxon>Eukaryota</taxon>
        <taxon>Viridiplantae</taxon>
        <taxon>Streptophyta</taxon>
        <taxon>Embryophyta</taxon>
        <taxon>Tracheophyta</taxon>
        <taxon>Spermatophyta</taxon>
        <taxon>Magnoliopsida</taxon>
        <taxon>eudicotyledons</taxon>
        <taxon>Gunneridae</taxon>
        <taxon>Pentapetalae</taxon>
        <taxon>rosids</taxon>
        <taxon>malvids</taxon>
        <taxon>Malvales</taxon>
        <taxon>Malvaceae</taxon>
        <taxon>Byttnerioideae</taxon>
        <taxon>Theobroma</taxon>
    </lineage>
</organism>
<gene>
    <name evidence="1" type="ORF">TCM_021855</name>
</gene>
<name>A0A061EQR9_THECC</name>
<dbReference type="HOGENOM" id="CLU_1484529_0_0_1"/>
<dbReference type="PANTHER" id="PTHR47841:SF7">
    <property type="entry name" value="CYSTEINE_HISTIDINE-RICH C1 DOMAIN PROTEIN"/>
    <property type="match status" value="1"/>
</dbReference>
<dbReference type="Proteomes" id="UP000026915">
    <property type="component" value="Chromosome 5"/>
</dbReference>